<proteinExistence type="predicted"/>
<organism evidence="1 2">
    <name type="scientific">Streptomyces filamentosus</name>
    <name type="common">Streptomyces roseosporus</name>
    <dbReference type="NCBI Taxonomy" id="67294"/>
    <lineage>
        <taxon>Bacteria</taxon>
        <taxon>Bacillati</taxon>
        <taxon>Actinomycetota</taxon>
        <taxon>Actinomycetes</taxon>
        <taxon>Kitasatosporales</taxon>
        <taxon>Streptomycetaceae</taxon>
        <taxon>Streptomyces</taxon>
    </lineage>
</organism>
<evidence type="ECO:0000313" key="2">
    <source>
        <dbReference type="Proteomes" id="UP000632849"/>
    </source>
</evidence>
<gene>
    <name evidence="1" type="ORF">GCM10017667_81600</name>
</gene>
<dbReference type="GeneID" id="95663089"/>
<dbReference type="EMBL" id="BNBE01000005">
    <property type="protein sequence ID" value="GHG31523.1"/>
    <property type="molecule type" value="Genomic_DNA"/>
</dbReference>
<evidence type="ECO:0000313" key="1">
    <source>
        <dbReference type="EMBL" id="GHG31523.1"/>
    </source>
</evidence>
<dbReference type="Proteomes" id="UP000632849">
    <property type="component" value="Unassembled WGS sequence"/>
</dbReference>
<sequence length="89" mass="8919">MPHTLDAAAASPAARPAAKPAAATAPSADIAWGEAFCSEGANCFRFGLDDSGRAYIGSTLAPGEYVSDSVEALRALISAVKSGAADHLL</sequence>
<dbReference type="AlphaFoldDB" id="A0A919ET88"/>
<dbReference type="RefSeq" id="WP_190045126.1">
    <property type="nucleotide sequence ID" value="NZ_BNBE01000005.1"/>
</dbReference>
<reference evidence="1" key="1">
    <citation type="journal article" date="2014" name="Int. J. Syst. Evol. Microbiol.">
        <title>Complete genome sequence of Corynebacterium casei LMG S-19264T (=DSM 44701T), isolated from a smear-ripened cheese.</title>
        <authorList>
            <consortium name="US DOE Joint Genome Institute (JGI-PGF)"/>
            <person name="Walter F."/>
            <person name="Albersmeier A."/>
            <person name="Kalinowski J."/>
            <person name="Ruckert C."/>
        </authorList>
    </citation>
    <scope>NUCLEOTIDE SEQUENCE</scope>
    <source>
        <strain evidence="1">JCM 4122</strain>
    </source>
</reference>
<protein>
    <recommendedName>
        <fullName evidence="3">DUF397 domain-containing protein</fullName>
    </recommendedName>
</protein>
<accession>A0A919ET88</accession>
<name>A0A919ET88_STRFL</name>
<comment type="caution">
    <text evidence="1">The sequence shown here is derived from an EMBL/GenBank/DDBJ whole genome shotgun (WGS) entry which is preliminary data.</text>
</comment>
<evidence type="ECO:0008006" key="3">
    <source>
        <dbReference type="Google" id="ProtNLM"/>
    </source>
</evidence>
<keyword evidence="2" id="KW-1185">Reference proteome</keyword>
<reference evidence="1" key="2">
    <citation type="submission" date="2020-09" db="EMBL/GenBank/DDBJ databases">
        <authorList>
            <person name="Sun Q."/>
            <person name="Ohkuma M."/>
        </authorList>
    </citation>
    <scope>NUCLEOTIDE SEQUENCE</scope>
    <source>
        <strain evidence="1">JCM 4122</strain>
    </source>
</reference>